<dbReference type="AlphaFoldDB" id="A0A7F5R1R1"/>
<dbReference type="InterPro" id="IPR008906">
    <property type="entry name" value="HATC_C_dom"/>
</dbReference>
<dbReference type="PANTHER" id="PTHR46481">
    <property type="entry name" value="ZINC FINGER BED DOMAIN-CONTAINING PROTEIN 4"/>
    <property type="match status" value="1"/>
</dbReference>
<dbReference type="InterPro" id="IPR052035">
    <property type="entry name" value="ZnF_BED_domain_contain"/>
</dbReference>
<evidence type="ECO:0000256" key="3">
    <source>
        <dbReference type="ARBA" id="ARBA00022771"/>
    </source>
</evidence>
<keyword evidence="5" id="KW-0539">Nucleus</keyword>
<dbReference type="RefSeq" id="XP_025829087.1">
    <property type="nucleotide sequence ID" value="XM_025973302.1"/>
</dbReference>
<evidence type="ECO:0000256" key="1">
    <source>
        <dbReference type="ARBA" id="ARBA00004123"/>
    </source>
</evidence>
<dbReference type="InParanoid" id="A0A7F5R1R1"/>
<keyword evidence="7" id="KW-1185">Reference proteome</keyword>
<evidence type="ECO:0000313" key="7">
    <source>
        <dbReference type="Proteomes" id="UP000192223"/>
    </source>
</evidence>
<comment type="subcellular location">
    <subcellularLocation>
        <location evidence="1">Nucleus</location>
    </subcellularLocation>
</comment>
<dbReference type="GO" id="GO:0005634">
    <property type="term" value="C:nucleus"/>
    <property type="evidence" value="ECO:0007669"/>
    <property type="project" value="UniProtKB-SubCell"/>
</dbReference>
<accession>A0A7F5R1R1</accession>
<evidence type="ECO:0000259" key="6">
    <source>
        <dbReference type="Pfam" id="PF05699"/>
    </source>
</evidence>
<keyword evidence="3" id="KW-0863">Zinc-finger</keyword>
<dbReference type="FunCoup" id="A0A7F5R1R1">
    <property type="interactions" value="925"/>
</dbReference>
<keyword evidence="4" id="KW-0862">Zinc</keyword>
<keyword evidence="2" id="KW-0479">Metal-binding</keyword>
<sequence length="559" mass="64452">MALDKTDKMSKLRPLVNRLNQRFQQWGVFHEDVCIDESMGPRVIKQNVVYIRFLSFTFSLVEERSFNKFAKWIPGYKLPTRKTLSNSLLQEVYTKCEDDVSVQLAEEVTTMCITTDLWTSRVTESYIAITGHYITKNFQFKTTLLGCCHFSGNHTSANIAEQIGALMDKWHLRKKINFAVTDNAANVVKAIKDLDDLDFKHFGCYAHTLNLIVEDALKPLKPLVDKVKAIVGHFKKSTTSSERLLKYQNQQSNESPKRLIQDIETRWNSTFYMIRRFVELEEAVRSTIALVSRELPILKNEEWVTLLQLCQILQPVEEVTSMMSGQNYLTGSYVIVITRCLKESYNKILGTSDLQQDIISVAKSLKLGLSERFKNIEQSGTFAISTFLDPRFKMKAFADHNEANRAKEKVRSLTASLISLNLSNDNNHHQMPTSSKKEPNELSPWQILDDIIEENTTQGTPLSKAIKEIDMYLGDDFLPRKNSAGEWNCPLEWWKNHRHVYPNLSQIFIKHSNIVATSVPCERMFSKSGLIVNQRRTRLTTQKVEKLMFLNINLDKNRF</sequence>
<organism evidence="7 8">
    <name type="scientific">Agrilus planipennis</name>
    <name type="common">Emerald ash borer</name>
    <name type="synonym">Agrilus marcopoli</name>
    <dbReference type="NCBI Taxonomy" id="224129"/>
    <lineage>
        <taxon>Eukaryota</taxon>
        <taxon>Metazoa</taxon>
        <taxon>Ecdysozoa</taxon>
        <taxon>Arthropoda</taxon>
        <taxon>Hexapoda</taxon>
        <taxon>Insecta</taxon>
        <taxon>Pterygota</taxon>
        <taxon>Neoptera</taxon>
        <taxon>Endopterygota</taxon>
        <taxon>Coleoptera</taxon>
        <taxon>Polyphaga</taxon>
        <taxon>Elateriformia</taxon>
        <taxon>Buprestoidea</taxon>
        <taxon>Buprestidae</taxon>
        <taxon>Agrilinae</taxon>
        <taxon>Agrilus</taxon>
    </lineage>
</organism>
<dbReference type="InterPro" id="IPR012337">
    <property type="entry name" value="RNaseH-like_sf"/>
</dbReference>
<evidence type="ECO:0000313" key="8">
    <source>
        <dbReference type="RefSeq" id="XP_025829087.1"/>
    </source>
</evidence>
<dbReference type="Proteomes" id="UP000192223">
    <property type="component" value="Unplaced"/>
</dbReference>
<name>A0A7F5R1R1_AGRPL</name>
<reference evidence="8" key="1">
    <citation type="submission" date="2025-08" db="UniProtKB">
        <authorList>
            <consortium name="RefSeq"/>
        </authorList>
    </citation>
    <scope>IDENTIFICATION</scope>
    <source>
        <tissue evidence="8">Entire body</tissue>
    </source>
</reference>
<dbReference type="GO" id="GO:0046983">
    <property type="term" value="F:protein dimerization activity"/>
    <property type="evidence" value="ECO:0007669"/>
    <property type="project" value="InterPro"/>
</dbReference>
<dbReference type="Pfam" id="PF05699">
    <property type="entry name" value="Dimer_Tnp_hAT"/>
    <property type="match status" value="1"/>
</dbReference>
<dbReference type="SUPFAM" id="SSF53098">
    <property type="entry name" value="Ribonuclease H-like"/>
    <property type="match status" value="1"/>
</dbReference>
<feature type="domain" description="HAT C-terminal dimerisation" evidence="6">
    <location>
        <begin position="468"/>
        <end position="553"/>
    </location>
</feature>
<dbReference type="GeneID" id="112904078"/>
<evidence type="ECO:0000256" key="5">
    <source>
        <dbReference type="ARBA" id="ARBA00023242"/>
    </source>
</evidence>
<evidence type="ECO:0000256" key="4">
    <source>
        <dbReference type="ARBA" id="ARBA00022833"/>
    </source>
</evidence>
<dbReference type="KEGG" id="apln:112904078"/>
<evidence type="ECO:0000256" key="2">
    <source>
        <dbReference type="ARBA" id="ARBA00022723"/>
    </source>
</evidence>
<dbReference type="GO" id="GO:0008270">
    <property type="term" value="F:zinc ion binding"/>
    <property type="evidence" value="ECO:0007669"/>
    <property type="project" value="UniProtKB-KW"/>
</dbReference>
<dbReference type="OrthoDB" id="10060245at2759"/>
<protein>
    <submittedName>
        <fullName evidence="8">LOW QUALITY PROTEIN: uncharacterized protein LOC112904078</fullName>
    </submittedName>
</protein>
<gene>
    <name evidence="8" type="primary">LOC112904078</name>
</gene>
<proteinExistence type="predicted"/>
<dbReference type="PANTHER" id="PTHR46481:SF10">
    <property type="entry name" value="ZINC FINGER BED DOMAIN-CONTAINING PROTEIN 39"/>
    <property type="match status" value="1"/>
</dbReference>